<dbReference type="AlphaFoldDB" id="A0A089LVP0"/>
<dbReference type="Proteomes" id="UP000029507">
    <property type="component" value="Chromosome"/>
</dbReference>
<dbReference type="HOGENOM" id="CLU_520375_0_0_9"/>
<accession>A0A089LVP0</accession>
<evidence type="ECO:0008006" key="3">
    <source>
        <dbReference type="Google" id="ProtNLM"/>
    </source>
</evidence>
<dbReference type="InterPro" id="IPR025586">
    <property type="entry name" value="PcfJ"/>
</dbReference>
<dbReference type="EMBL" id="CP009286">
    <property type="protein sequence ID" value="AIQ63298.1"/>
    <property type="molecule type" value="Genomic_DNA"/>
</dbReference>
<dbReference type="KEGG" id="pste:PSTEL_09565"/>
<dbReference type="STRING" id="169760.PSTEL_09565"/>
<evidence type="ECO:0000313" key="2">
    <source>
        <dbReference type="Proteomes" id="UP000029507"/>
    </source>
</evidence>
<proteinExistence type="predicted"/>
<sequence length="511" mass="59729">MEYQEFKTHLPAAHSQELQDYVTDTVMLDSRYLFFNQKRGIQTAYCTHCGKTHVPDSMLKHKQLVRATCPHCKSVCRVQAAWMGRSYMRDRAVFVWYERSLVDPQAITAQVISAHWDYSGDFRQVKKELSCSHEYLFAPRKSLYFGYQRKRLSAYSAFDRHFSGFCNYPRFMSKENIERAVTGTPFQYSTWEKYTRYKNSEYVSDMTEFFDLAARYPCIEYLTKGGFGQFIWAKLYKHNTWGAISWNAGTLPKVLRLSKAELREARALGVEITPKQLRFYQIQRKAGRKVSLSEAVILADISEGYYEGFYQSFVKLADEQTVLRYMLKQIRNGHYKTVTSMLTDWKDYRDECKQLRMNIREERYLFPNDLRKAHAETSKKIKFKRDKKLDNKIKSRLPELNKFRYENGVFLIRPAASSEELFDEGALQKICIGGYTGNYATGKTDLFFIRQKSEPEKPFYAVEISGGVIRQCRGRGNCEATPEVQAFVESFKERFLNKTSKSKTKTQGVAV</sequence>
<name>A0A089LVP0_9BACL</name>
<keyword evidence="2" id="KW-1185">Reference proteome</keyword>
<gene>
    <name evidence="1" type="ORF">PSTEL_09565</name>
</gene>
<organism evidence="1 2">
    <name type="scientific">Paenibacillus stellifer</name>
    <dbReference type="NCBI Taxonomy" id="169760"/>
    <lineage>
        <taxon>Bacteria</taxon>
        <taxon>Bacillati</taxon>
        <taxon>Bacillota</taxon>
        <taxon>Bacilli</taxon>
        <taxon>Bacillales</taxon>
        <taxon>Paenibacillaceae</taxon>
        <taxon>Paenibacillus</taxon>
    </lineage>
</organism>
<protein>
    <recommendedName>
        <fullName evidence="3">PcfJ-like protein</fullName>
    </recommendedName>
</protein>
<dbReference type="Pfam" id="PF14284">
    <property type="entry name" value="PcfJ"/>
    <property type="match status" value="1"/>
</dbReference>
<reference evidence="1 2" key="1">
    <citation type="submission" date="2014-08" db="EMBL/GenBank/DDBJ databases">
        <title>Comparative genomics of the Paenibacillus odorifer group.</title>
        <authorList>
            <person name="den Bakker H.C."/>
            <person name="Tsai Y.-C."/>
            <person name="Martin N."/>
            <person name="Korlach J."/>
            <person name="Wiedmann M."/>
        </authorList>
    </citation>
    <scope>NUCLEOTIDE SEQUENCE [LARGE SCALE GENOMIC DNA]</scope>
    <source>
        <strain evidence="1 2">DSM 14472</strain>
    </source>
</reference>
<evidence type="ECO:0000313" key="1">
    <source>
        <dbReference type="EMBL" id="AIQ63298.1"/>
    </source>
</evidence>